<gene>
    <name evidence="2" type="ORF">PGLA2088_LOCUS43490</name>
</gene>
<feature type="region of interest" description="Disordered" evidence="1">
    <location>
        <begin position="299"/>
        <end position="319"/>
    </location>
</feature>
<reference evidence="2" key="1">
    <citation type="submission" date="2021-02" db="EMBL/GenBank/DDBJ databases">
        <authorList>
            <person name="Dougan E. K."/>
            <person name="Rhodes N."/>
            <person name="Thang M."/>
            <person name="Chan C."/>
        </authorList>
    </citation>
    <scope>NUCLEOTIDE SEQUENCE</scope>
</reference>
<comment type="caution">
    <text evidence="2">The sequence shown here is derived from an EMBL/GenBank/DDBJ whole genome shotgun (WGS) entry which is preliminary data.</text>
</comment>
<feature type="non-terminal residue" evidence="2">
    <location>
        <position position="1"/>
    </location>
</feature>
<dbReference type="Proteomes" id="UP000626109">
    <property type="component" value="Unassembled WGS sequence"/>
</dbReference>
<proteinExistence type="predicted"/>
<dbReference type="AlphaFoldDB" id="A0A813LJA7"/>
<evidence type="ECO:0000256" key="1">
    <source>
        <dbReference type="SAM" id="MobiDB-lite"/>
    </source>
</evidence>
<protein>
    <submittedName>
        <fullName evidence="2">Uncharacterized protein</fullName>
    </submittedName>
</protein>
<dbReference type="EMBL" id="CAJNNW010034822">
    <property type="protein sequence ID" value="CAE8724010.1"/>
    <property type="molecule type" value="Genomic_DNA"/>
</dbReference>
<sequence>PLCRAPFSSAVRLTDPTVDPRSFFHLACVPEDRTGGGGGDPDAERSPETLALTERHAMGALTALLPVNPTSFDARLQKELWPAWVASSSSTASAEPAAAVLREPEFLRPGGMLEWLSSHLLERKVEGQRGQPPRLHDSPERWFQHFDFTNAGRLSKAEFLRGVAKAYDVSLLAAPSTPSRRKRGEGVHKLRELVDAVWDEVRWAEAVPLEDFTGRHGLAERLLAALPSDDLPHVGERLLSVDEEDGGRQPPLRLPFRKSVVQEAPALLSVDEALAKARVSDFETRKADEARALERAERVRAATQLEAPDQRVDGSSPPG</sequence>
<feature type="non-terminal residue" evidence="2">
    <location>
        <position position="319"/>
    </location>
</feature>
<name>A0A813LJA7_POLGL</name>
<evidence type="ECO:0000313" key="3">
    <source>
        <dbReference type="Proteomes" id="UP000626109"/>
    </source>
</evidence>
<accession>A0A813LJA7</accession>
<evidence type="ECO:0000313" key="2">
    <source>
        <dbReference type="EMBL" id="CAE8724010.1"/>
    </source>
</evidence>
<organism evidence="2 3">
    <name type="scientific">Polarella glacialis</name>
    <name type="common">Dinoflagellate</name>
    <dbReference type="NCBI Taxonomy" id="89957"/>
    <lineage>
        <taxon>Eukaryota</taxon>
        <taxon>Sar</taxon>
        <taxon>Alveolata</taxon>
        <taxon>Dinophyceae</taxon>
        <taxon>Suessiales</taxon>
        <taxon>Suessiaceae</taxon>
        <taxon>Polarella</taxon>
    </lineage>
</organism>